<name>E3BIB1_9VIBR</name>
<dbReference type="OrthoDB" id="6388078at2"/>
<dbReference type="InterPro" id="IPR003749">
    <property type="entry name" value="ThiS/MoaD-like"/>
</dbReference>
<dbReference type="CDD" id="cd00565">
    <property type="entry name" value="Ubl_ThiS"/>
    <property type="match status" value="1"/>
</dbReference>
<sequence length="85" mass="9618">MTLEKHLSSRVSERVDNNTVNILLNGESRQVHQNSSLYTLVKQEKLIDRGVVIAINNQIIPHHQWEQKLMVEGDNISIFQAIAGG</sequence>
<dbReference type="NCBIfam" id="TIGR01683">
    <property type="entry name" value="thiS"/>
    <property type="match status" value="1"/>
</dbReference>
<dbReference type="STRING" id="796620.VIBC2010_03075"/>
<dbReference type="InterPro" id="IPR012675">
    <property type="entry name" value="Beta-grasp_dom_sf"/>
</dbReference>
<evidence type="ECO:0000313" key="2">
    <source>
        <dbReference type="Proteomes" id="UP000002943"/>
    </source>
</evidence>
<dbReference type="AlphaFoldDB" id="E3BIB1"/>
<dbReference type="Gene3D" id="3.10.20.30">
    <property type="match status" value="1"/>
</dbReference>
<gene>
    <name evidence="1" type="ORF">VIBC2010_03075</name>
</gene>
<reference evidence="1 2" key="1">
    <citation type="journal article" date="2012" name="Int. J. Syst. Evol. Microbiol.">
        <title>Vibrio caribbeanicus sp. nov., isolated from the marine sponge Scleritoderma cyanea.</title>
        <authorList>
            <person name="Hoffmann M."/>
            <person name="Monday S.R."/>
            <person name="Allard M.W."/>
            <person name="Strain E.A."/>
            <person name="Whittaker P."/>
            <person name="Naum M."/>
            <person name="McCarthy P.J."/>
            <person name="Lopez J.V."/>
            <person name="Fischer M."/>
            <person name="Brown E.W."/>
        </authorList>
    </citation>
    <scope>NUCLEOTIDE SEQUENCE [LARGE SCALE GENOMIC DNA]</scope>
    <source>
        <strain evidence="1 2">ATCC BAA-2122</strain>
    </source>
</reference>
<evidence type="ECO:0000313" key="1">
    <source>
        <dbReference type="EMBL" id="EFP97239.1"/>
    </source>
</evidence>
<dbReference type="EMBL" id="AEIU01000061">
    <property type="protein sequence ID" value="EFP97239.1"/>
    <property type="molecule type" value="Genomic_DNA"/>
</dbReference>
<proteinExistence type="predicted"/>
<dbReference type="eggNOG" id="COG2104">
    <property type="taxonomic scope" value="Bacteria"/>
</dbReference>
<dbReference type="Pfam" id="PF02597">
    <property type="entry name" value="ThiS"/>
    <property type="match status" value="1"/>
</dbReference>
<dbReference type="PANTHER" id="PTHR34472:SF1">
    <property type="entry name" value="SULFUR CARRIER PROTEIN THIS"/>
    <property type="match status" value="1"/>
</dbReference>
<dbReference type="InterPro" id="IPR010035">
    <property type="entry name" value="Thi_S"/>
</dbReference>
<dbReference type="PANTHER" id="PTHR34472">
    <property type="entry name" value="SULFUR CARRIER PROTEIN THIS"/>
    <property type="match status" value="1"/>
</dbReference>
<comment type="caution">
    <text evidence="1">The sequence shown here is derived from an EMBL/GenBank/DDBJ whole genome shotgun (WGS) entry which is preliminary data.</text>
</comment>
<organism evidence="1 2">
    <name type="scientific">Vibrio caribbeanicus ATCC BAA-2122</name>
    <dbReference type="NCBI Taxonomy" id="796620"/>
    <lineage>
        <taxon>Bacteria</taxon>
        <taxon>Pseudomonadati</taxon>
        <taxon>Pseudomonadota</taxon>
        <taxon>Gammaproteobacteria</taxon>
        <taxon>Vibrionales</taxon>
        <taxon>Vibrionaceae</taxon>
        <taxon>Vibrio</taxon>
    </lineage>
</organism>
<accession>E3BIB1</accession>
<dbReference type="Proteomes" id="UP000002943">
    <property type="component" value="Unassembled WGS sequence"/>
</dbReference>
<dbReference type="InterPro" id="IPR016155">
    <property type="entry name" value="Mopterin_synth/thiamin_S_b"/>
</dbReference>
<dbReference type="SUPFAM" id="SSF54285">
    <property type="entry name" value="MoaD/ThiS"/>
    <property type="match status" value="1"/>
</dbReference>
<keyword evidence="2" id="KW-1185">Reference proteome</keyword>
<protein>
    <submittedName>
        <fullName evidence="1">Sulfur carrier protein ThiS</fullName>
    </submittedName>
</protein>
<dbReference type="RefSeq" id="WP_009600743.1">
    <property type="nucleotide sequence ID" value="NZ_AEIU01000061.1"/>
</dbReference>